<evidence type="ECO:0000259" key="12">
    <source>
        <dbReference type="PROSITE" id="PS51194"/>
    </source>
</evidence>
<dbReference type="GO" id="GO:0043590">
    <property type="term" value="C:bacterial nucleoid"/>
    <property type="evidence" value="ECO:0007669"/>
    <property type="project" value="TreeGrafter"/>
</dbReference>
<comment type="catalytic activity">
    <reaction evidence="8">
        <text>Couples ATP hydrolysis with the unwinding of duplex DNA by translocating in the 3'-5' direction.</text>
        <dbReference type="EC" id="5.6.2.4"/>
    </reaction>
</comment>
<evidence type="ECO:0000256" key="6">
    <source>
        <dbReference type="ARBA" id="ARBA00023125"/>
    </source>
</evidence>
<evidence type="ECO:0000256" key="1">
    <source>
        <dbReference type="ARBA" id="ARBA00005446"/>
    </source>
</evidence>
<evidence type="ECO:0000256" key="3">
    <source>
        <dbReference type="ARBA" id="ARBA00022801"/>
    </source>
</evidence>
<proteinExistence type="inferred from homology"/>
<feature type="domain" description="Helicase C-terminal" evidence="12">
    <location>
        <begin position="725"/>
        <end position="897"/>
    </location>
</feature>
<feature type="compositionally biased region" description="Acidic residues" evidence="10">
    <location>
        <begin position="71"/>
        <end position="86"/>
    </location>
</feature>
<keyword evidence="5" id="KW-0067">ATP-binding</keyword>
<keyword evidence="4 13" id="KW-0347">Helicase</keyword>
<dbReference type="InterPro" id="IPR011545">
    <property type="entry name" value="DEAD/DEAH_box_helicase_dom"/>
</dbReference>
<dbReference type="GO" id="GO:0030894">
    <property type="term" value="C:replisome"/>
    <property type="evidence" value="ECO:0007669"/>
    <property type="project" value="TreeGrafter"/>
</dbReference>
<comment type="similarity">
    <text evidence="1">Belongs to the helicase family. RecQ subfamily.</text>
</comment>
<dbReference type="Pfam" id="PF00271">
    <property type="entry name" value="Helicase_C"/>
    <property type="match status" value="1"/>
</dbReference>
<reference evidence="13 14" key="1">
    <citation type="submission" date="2017-09" db="EMBL/GenBank/DDBJ databases">
        <title>Sequencing the genomes of two abundant thermophiles in Great Basin hot springs: Thermocrinis jamiesonii and novel Chloroflexi Thermoflexus hugenholtzii.</title>
        <authorList>
            <person name="Hedlund B."/>
        </authorList>
    </citation>
    <scope>NUCLEOTIDE SEQUENCE [LARGE SCALE GENOMIC DNA]</scope>
    <source>
        <strain evidence="13 14">G233</strain>
    </source>
</reference>
<name>A0A2A9HD89_TEPT2</name>
<dbReference type="GO" id="GO:0016787">
    <property type="term" value="F:hydrolase activity"/>
    <property type="evidence" value="ECO:0007669"/>
    <property type="project" value="UniProtKB-KW"/>
</dbReference>
<evidence type="ECO:0000313" key="13">
    <source>
        <dbReference type="EMBL" id="PFG73090.1"/>
    </source>
</evidence>
<dbReference type="Proteomes" id="UP000223071">
    <property type="component" value="Unassembled WGS sequence"/>
</dbReference>
<dbReference type="InterPro" id="IPR001650">
    <property type="entry name" value="Helicase_C-like"/>
</dbReference>
<keyword evidence="3" id="KW-0378">Hydrolase</keyword>
<evidence type="ECO:0000259" key="11">
    <source>
        <dbReference type="PROSITE" id="PS51192"/>
    </source>
</evidence>
<dbReference type="GO" id="GO:0043138">
    <property type="term" value="F:3'-5' DNA helicase activity"/>
    <property type="evidence" value="ECO:0007669"/>
    <property type="project" value="UniProtKB-EC"/>
</dbReference>
<sequence>MVVRTARSGPSAGAQFWGCTRYPECRGTRPYVDESNGERAQTPASSQMRPREQNRPFGEAGGARRGATDDSLLDEPLDDQDDVDPEDLPHEVELEPLRPNLQVRLFQAVGLPREWVERIHDASVPPRLRRAAAQWRLDWPLRSSPDTVSRFASVISVVEKILTRGALTIVDPQVEEALPVPDRETISSEDIRKTVELLAADPTIPPSWPLHTEVWGKAKPFAEWFDNGGFGRLGWTLVPGMTLKTTFQEAGERTSHHLPIVLAHPSVERLTAVTLPGDGSAAAPTTSAWAQWREMEVFPLRPGTDYHGPDPALDHLATLLAKASVPKPTLPVVHLRLSRFAHQVQIALLEAFRGGLLPDDAPWKVAIQPPERLVRELEPAELELVLARAVEGFAELLVRVASLHGVPLGRPEVSTAVLPSSPAGPAQVLIRAGFSGRVPVLTGAAEFVIHDLPLGLNVAPPVTAAPPVRRQNPQREDAEWMLNYVFRKPSFWEGQWETVRRTLEGKDTLVLLPTGAGKSIAFQLGAICLPGMCIAVAPIVSLVEDQLDNLDRVGIDRAVGITSNISDRQQREAAVTAVGRGWYLYCYIAPERFQIASFRDALRQATATVPVCSVAIDEAHCVSEWGHDFRTAYLNLGRIARDYCKYGDFVPPLIGLTGTASYIVLRDVQRQLGILDYDALVTPTSFDRRELAFHIMTCRSEEKADRLIGIMNSLPSRFGLASNGFFQPRGSNTTSGLVFCPYINGNFGILRFQKEIQEKLQIHSDVYAGGLSKRKKRLSAHRFKRNEVPLLVCTKAFGMGIDKPNIRYTIHTGLPASIESYYQEAGRAGRDRQRALSFIVLSDDRPQANRQLLDPSTDVTVLARHIQQRRYDGTDDDVTRALWFHVQAFRGKERDLEVTKATLGLLGETGQARDVVIGWRMPRGPGGQGLMQQPGRGQDDDETQKAIEKALHRLVVIGVVADYTVDYVRREFHVRLADTGYEDVREHLLAYIGDYQAGLVPAYEARVNALMGRRWRDYLVDVCSLLIDFIYEHIERARRRSLREMLEAASLGDGERLRERILNYLTTTEYDDFLVGIIQSTTVADAMQHAEELLDVVVSPNDAERIRGAVARYLTSYPDVPVLLALRAVTEGLSRDPDREDIRQNLTAAMNFARDRYGYTPDELVGLAGLAIRAMGRRPEVARDAALDLVAAMQGDVSFLRGLARAVPAFAAVPYAMLSTRLLVERIDRVLGV</sequence>
<dbReference type="GO" id="GO:0005524">
    <property type="term" value="F:ATP binding"/>
    <property type="evidence" value="ECO:0007669"/>
    <property type="project" value="UniProtKB-KW"/>
</dbReference>
<dbReference type="PROSITE" id="PS51192">
    <property type="entry name" value="HELICASE_ATP_BIND_1"/>
    <property type="match status" value="1"/>
</dbReference>
<evidence type="ECO:0000256" key="5">
    <source>
        <dbReference type="ARBA" id="ARBA00022840"/>
    </source>
</evidence>
<dbReference type="NCBIfam" id="TIGR00614">
    <property type="entry name" value="recQ_fam"/>
    <property type="match status" value="1"/>
</dbReference>
<dbReference type="CDD" id="cd17920">
    <property type="entry name" value="DEXHc_RecQ"/>
    <property type="match status" value="1"/>
</dbReference>
<dbReference type="Pfam" id="PF00270">
    <property type="entry name" value="DEAD"/>
    <property type="match status" value="1"/>
</dbReference>
<organism evidence="13 14">
    <name type="scientific">Tepidiforma thermophila (strain KCTC 52669 / CGMCC 1.13589 / G233)</name>
    <dbReference type="NCBI Taxonomy" id="2761530"/>
    <lineage>
        <taxon>Bacteria</taxon>
        <taxon>Bacillati</taxon>
        <taxon>Chloroflexota</taxon>
        <taxon>Tepidiformia</taxon>
        <taxon>Tepidiformales</taxon>
        <taxon>Tepidiformaceae</taxon>
        <taxon>Tepidiforma</taxon>
    </lineage>
</organism>
<dbReference type="InterPro" id="IPR004589">
    <property type="entry name" value="DNA_helicase_ATP-dep_RecQ"/>
</dbReference>
<gene>
    <name evidence="13" type="ORF">A9A59_0283</name>
</gene>
<evidence type="ECO:0000256" key="10">
    <source>
        <dbReference type="SAM" id="MobiDB-lite"/>
    </source>
</evidence>
<dbReference type="EMBL" id="PDJQ01000001">
    <property type="protein sequence ID" value="PFG73090.1"/>
    <property type="molecule type" value="Genomic_DNA"/>
</dbReference>
<dbReference type="GO" id="GO:0006310">
    <property type="term" value="P:DNA recombination"/>
    <property type="evidence" value="ECO:0007669"/>
    <property type="project" value="InterPro"/>
</dbReference>
<dbReference type="EC" id="5.6.2.4" evidence="9"/>
<dbReference type="GO" id="GO:0009378">
    <property type="term" value="F:four-way junction helicase activity"/>
    <property type="evidence" value="ECO:0007669"/>
    <property type="project" value="TreeGrafter"/>
</dbReference>
<dbReference type="Gene3D" id="3.30.65.10">
    <property type="entry name" value="Bacterial Topoisomerase I, domain 1"/>
    <property type="match status" value="1"/>
</dbReference>
<dbReference type="SMART" id="SM00487">
    <property type="entry name" value="DEXDc"/>
    <property type="match status" value="1"/>
</dbReference>
<keyword evidence="7" id="KW-0413">Isomerase</keyword>
<dbReference type="Gene3D" id="3.40.50.300">
    <property type="entry name" value="P-loop containing nucleotide triphosphate hydrolases"/>
    <property type="match status" value="2"/>
</dbReference>
<evidence type="ECO:0000256" key="7">
    <source>
        <dbReference type="ARBA" id="ARBA00023235"/>
    </source>
</evidence>
<dbReference type="SUPFAM" id="SSF52540">
    <property type="entry name" value="P-loop containing nucleoside triphosphate hydrolases"/>
    <property type="match status" value="1"/>
</dbReference>
<dbReference type="GO" id="GO:0005737">
    <property type="term" value="C:cytoplasm"/>
    <property type="evidence" value="ECO:0007669"/>
    <property type="project" value="TreeGrafter"/>
</dbReference>
<dbReference type="PANTHER" id="PTHR13710:SF105">
    <property type="entry name" value="ATP-DEPENDENT DNA HELICASE Q1"/>
    <property type="match status" value="1"/>
</dbReference>
<feature type="compositionally biased region" description="Polar residues" evidence="10">
    <location>
        <begin position="38"/>
        <end position="48"/>
    </location>
</feature>
<keyword evidence="14" id="KW-1185">Reference proteome</keyword>
<evidence type="ECO:0000256" key="2">
    <source>
        <dbReference type="ARBA" id="ARBA00022741"/>
    </source>
</evidence>
<evidence type="ECO:0000256" key="9">
    <source>
        <dbReference type="ARBA" id="ARBA00034808"/>
    </source>
</evidence>
<dbReference type="PROSITE" id="PS51194">
    <property type="entry name" value="HELICASE_CTER"/>
    <property type="match status" value="1"/>
</dbReference>
<accession>A0A2A9HD89</accession>
<feature type="domain" description="Helicase ATP-binding" evidence="11">
    <location>
        <begin position="499"/>
        <end position="678"/>
    </location>
</feature>
<dbReference type="GO" id="GO:0006281">
    <property type="term" value="P:DNA repair"/>
    <property type="evidence" value="ECO:0007669"/>
    <property type="project" value="TreeGrafter"/>
</dbReference>
<dbReference type="GO" id="GO:0003677">
    <property type="term" value="F:DNA binding"/>
    <property type="evidence" value="ECO:0007669"/>
    <property type="project" value="UniProtKB-KW"/>
</dbReference>
<evidence type="ECO:0000256" key="4">
    <source>
        <dbReference type="ARBA" id="ARBA00022806"/>
    </source>
</evidence>
<feature type="region of interest" description="Disordered" evidence="10">
    <location>
        <begin position="27"/>
        <end position="87"/>
    </location>
</feature>
<comment type="caution">
    <text evidence="13">The sequence shown here is derived from an EMBL/GenBank/DDBJ whole genome shotgun (WGS) entry which is preliminary data.</text>
</comment>
<protein>
    <recommendedName>
        <fullName evidence="9">DNA 3'-5' helicase</fullName>
        <ecNumber evidence="9">5.6.2.4</ecNumber>
    </recommendedName>
</protein>
<dbReference type="SMART" id="SM00490">
    <property type="entry name" value="HELICc"/>
    <property type="match status" value="1"/>
</dbReference>
<dbReference type="InterPro" id="IPR014001">
    <property type="entry name" value="Helicase_ATP-bd"/>
</dbReference>
<keyword evidence="6" id="KW-0238">DNA-binding</keyword>
<keyword evidence="2" id="KW-0547">Nucleotide-binding</keyword>
<dbReference type="PANTHER" id="PTHR13710">
    <property type="entry name" value="DNA HELICASE RECQ FAMILY MEMBER"/>
    <property type="match status" value="1"/>
</dbReference>
<evidence type="ECO:0000256" key="8">
    <source>
        <dbReference type="ARBA" id="ARBA00034617"/>
    </source>
</evidence>
<dbReference type="AlphaFoldDB" id="A0A2A9HD89"/>
<evidence type="ECO:0000313" key="14">
    <source>
        <dbReference type="Proteomes" id="UP000223071"/>
    </source>
</evidence>
<dbReference type="InterPro" id="IPR027417">
    <property type="entry name" value="P-loop_NTPase"/>
</dbReference>